<reference evidence="4" key="2">
    <citation type="submission" date="2016-01" db="EMBL/GenBank/DDBJ databases">
        <title>Six Aerococcus type strain genome sequencing and assembly using PacBio and Illumina Hiseq.</title>
        <authorList>
            <person name="Carkaci D."/>
            <person name="Dargis R."/>
            <person name="Nielsen X.C."/>
            <person name="Skovgaard O."/>
            <person name="Fuursted K."/>
            <person name="Christensen J.J."/>
        </authorList>
    </citation>
    <scope>NUCLEOTIDE SEQUENCE [LARGE SCALE GENOMIC DNA]</scope>
    <source>
        <strain evidence="4">CCUG43001</strain>
    </source>
</reference>
<feature type="domain" description="Thioredoxin-like fold" evidence="1">
    <location>
        <begin position="192"/>
        <end position="344"/>
    </location>
</feature>
<accession>A0A120I974</accession>
<dbReference type="GeneID" id="92903284"/>
<evidence type="ECO:0000313" key="2">
    <source>
        <dbReference type="EMBL" id="AMB94031.1"/>
    </source>
</evidence>
<dbReference type="InterPro" id="IPR036249">
    <property type="entry name" value="Thioredoxin-like_sf"/>
</dbReference>
<feature type="domain" description="Thioredoxin-like fold" evidence="1">
    <location>
        <begin position="18"/>
        <end position="171"/>
    </location>
</feature>
<evidence type="ECO:0000313" key="5">
    <source>
        <dbReference type="Proteomes" id="UP000234239"/>
    </source>
</evidence>
<dbReference type="OrthoDB" id="117402at2"/>
<dbReference type="EMBL" id="CP014160">
    <property type="protein sequence ID" value="AMB94031.1"/>
    <property type="molecule type" value="Genomic_DNA"/>
</dbReference>
<dbReference type="RefSeq" id="WP_067973738.1">
    <property type="nucleotide sequence ID" value="NZ_CAJHKM010000005.1"/>
</dbReference>
<evidence type="ECO:0000313" key="3">
    <source>
        <dbReference type="EMBL" id="PKZ20800.1"/>
    </source>
</evidence>
<protein>
    <recommendedName>
        <fullName evidence="1">Thioredoxin-like fold domain-containing protein</fullName>
    </recommendedName>
</protein>
<keyword evidence="4" id="KW-1185">Reference proteome</keyword>
<sequence>MNTADINPKGIGTELGLKLGCDDAPIKSIEFINYRCPFARKFFQSNSYLLDEWVAAGKLQRIIKSYDRDKHELSKANILHQYIDYDRPEEAYQMIHYFYANQDVWGEMDHDGVKDWVENVVGLERQDNEDIAQAIRQEGEGNGVRFVPTVFLAGHILDEHEDYFTIRKWLQEALEDQALKNSFDPSALSDANGFVLGSDQAEKTVYQFIDLYEPESAAYVKEAFPILRQAVESGQIRLVTKIFSLRHGGGYKGEVMQRFIDYQDSDKALDQVEEILSRRPEWEASDFEGVFKFAEEELGYSYQGNQEALKAAHKEGQAVGVEASPAVFIDGRGFQADQALAGVQDKL</sequence>
<dbReference type="Gene3D" id="1.10.1200.90">
    <property type="entry name" value="DsbA-like domain"/>
    <property type="match status" value="2"/>
</dbReference>
<dbReference type="EMBL" id="PKGY01000006">
    <property type="protein sequence ID" value="PKZ20800.1"/>
    <property type="molecule type" value="Genomic_DNA"/>
</dbReference>
<dbReference type="SUPFAM" id="SSF52833">
    <property type="entry name" value="Thioredoxin-like"/>
    <property type="match status" value="2"/>
</dbReference>
<dbReference type="KEGG" id="asan:AWM72_04265"/>
<evidence type="ECO:0000313" key="4">
    <source>
        <dbReference type="Proteomes" id="UP000069912"/>
    </source>
</evidence>
<name>A0A120I974_9LACT</name>
<gene>
    <name evidence="2" type="ORF">AWM72_04265</name>
    <name evidence="3" type="ORF">CYJ28_09265</name>
</gene>
<proteinExistence type="predicted"/>
<evidence type="ECO:0000259" key="1">
    <source>
        <dbReference type="Pfam" id="PF13462"/>
    </source>
</evidence>
<dbReference type="InterPro" id="IPR012336">
    <property type="entry name" value="Thioredoxin-like_fold"/>
</dbReference>
<organism evidence="2 4">
    <name type="scientific">Aerococcus sanguinicola</name>
    <dbReference type="NCBI Taxonomy" id="119206"/>
    <lineage>
        <taxon>Bacteria</taxon>
        <taxon>Bacillati</taxon>
        <taxon>Bacillota</taxon>
        <taxon>Bacilli</taxon>
        <taxon>Lactobacillales</taxon>
        <taxon>Aerococcaceae</taxon>
        <taxon>Aerococcus</taxon>
    </lineage>
</organism>
<dbReference type="Gene3D" id="3.40.30.10">
    <property type="entry name" value="Glutaredoxin"/>
    <property type="match status" value="2"/>
</dbReference>
<dbReference type="Pfam" id="PF13462">
    <property type="entry name" value="Thioredoxin_4"/>
    <property type="match status" value="2"/>
</dbReference>
<dbReference type="Proteomes" id="UP000234239">
    <property type="component" value="Unassembled WGS sequence"/>
</dbReference>
<dbReference type="Proteomes" id="UP000069912">
    <property type="component" value="Chromosome"/>
</dbReference>
<dbReference type="AlphaFoldDB" id="A0A120I974"/>
<reference evidence="3 5" key="3">
    <citation type="submission" date="2017-12" db="EMBL/GenBank/DDBJ databases">
        <title>Phylogenetic diversity of female urinary microbiome.</title>
        <authorList>
            <person name="Thomas-White K."/>
            <person name="Wolfe A.J."/>
        </authorList>
    </citation>
    <scope>NUCLEOTIDE SEQUENCE [LARGE SCALE GENOMIC DNA]</scope>
    <source>
        <strain evidence="3 5">UMB0139</strain>
    </source>
</reference>
<reference evidence="2 4" key="1">
    <citation type="journal article" date="2016" name="Genome Announc.">
        <title>Complete Genome Sequences of Aerococcus christensenii CCUG 28831T, Aerococcus sanguinicola CCUG 43001T, Aerococcus urinae CCUG 36881T, Aerococcus urinaeequi CCUG 28094T, Aerococcus urinaehominis CCUG 42038 BT, and Aerococcus viridans CCUG 4311T.</title>
        <authorList>
            <person name="Carkaci D."/>
            <person name="Dargis R."/>
            <person name="Nielsen X.C."/>
            <person name="Skovgaard O."/>
            <person name="Fuursted K."/>
            <person name="Christensen J.J."/>
        </authorList>
    </citation>
    <scope>NUCLEOTIDE SEQUENCE [LARGE SCALE GENOMIC DNA]</scope>
    <source>
        <strain evidence="2 4">CCUG43001</strain>
    </source>
</reference>